<protein>
    <submittedName>
        <fullName evidence="6">Pre-mRNA-splicing factor cwc15</fullName>
    </submittedName>
</protein>
<feature type="region of interest" description="Disordered" evidence="5">
    <location>
        <begin position="102"/>
        <end position="240"/>
    </location>
</feature>
<evidence type="ECO:0000256" key="4">
    <source>
        <dbReference type="ARBA" id="ARBA00023187"/>
    </source>
</evidence>
<evidence type="ECO:0000313" key="6">
    <source>
        <dbReference type="EMBL" id="KAJ6444739.1"/>
    </source>
</evidence>
<feature type="region of interest" description="Disordered" evidence="5">
    <location>
        <begin position="816"/>
        <end position="836"/>
    </location>
</feature>
<evidence type="ECO:0000256" key="2">
    <source>
        <dbReference type="ARBA" id="ARBA00006644"/>
    </source>
</evidence>
<dbReference type="AlphaFoldDB" id="A0AB34G0T2"/>
<sequence>MLSINLTRQTSPSSRILLTYPVNARHHVDMTTAHRPTFDPAQGKEALRGPAYHQRLLPAHTQLKFRKAGQGGDADDEPGTDLAAELLAAEAAYYAKKNGGALPAPDADDHDDARSSSAAATGKRPLPPGSGGDGPDGEEDIAAKRRRILEESREIDADDSTDEDEEDDSDSDDDDEDAELQRELERVRREREEKKKREVTHAPRPTARLHTHTHLRGQAADGPPNKQEAERAKEEEEARERHIAYGNPLLNKQDFTMKRRWDDDVVFKNQARGTEDKGKKKEFVNLGFVTSLLLLSPIMLLLRQQSLLHLLKGAQDVAVLLVGAVAEADVDLFDGALFLPALGDELVKRLAVGALEGPEGLVRAAEGARAAPDVELVDAVGAAEHLADDARDGRVHGPAADEVDAPRLGGEAGVRRVDELLGAQAHGQRLRLGDDARVRLRRPRPAVSAVPAAGAAAAAGCISLLRLRQVAPVGSVAREAPGAGADVGHRLAEVKVEAELGPVAVGGHVERRRVEDGLVEGRPGVGVGGAVVVIRGGRRRLPGRRQGVADLFAGEAAVLVAQHEHVVTAGGGVVEEVVRAVGLVRGRVHEEGGGGAEGDDGVEGPQREGEDGGRVVAGEGHDAAARGEAVLGDEVGGDAAEVSAAVHDGLPQLATQLVGGRAGAAGGQGEQLVAPALAGHVPEVHAADVADIEGRDGAEEQRGEPRRDEGDTPTRPVIANGRAGGEEGREVWEQDATYVVGAAARHLGQPLAAAGELGVKGIALALGALVLPVGGPVVGEDGGELVDEGPGRVEAGEGVRGGGGPVDAAVLLAGAADGGDAGHGHGGRHGGGEAREDEVERLHPHGDGGVDLARRRPHVHALADAILVREVAVEVDLGLGDRLEIRADDDGCTRRRRR</sequence>
<dbReference type="InterPro" id="IPR006973">
    <property type="entry name" value="Cwf_Cwc_15"/>
</dbReference>
<dbReference type="Pfam" id="PF04889">
    <property type="entry name" value="Cwf_Cwc_15"/>
    <property type="match status" value="2"/>
</dbReference>
<comment type="similarity">
    <text evidence="2">Belongs to the CWC15 family.</text>
</comment>
<dbReference type="GO" id="GO:0045292">
    <property type="term" value="P:mRNA cis splicing, via spliceosome"/>
    <property type="evidence" value="ECO:0007669"/>
    <property type="project" value="TreeGrafter"/>
</dbReference>
<keyword evidence="7" id="KW-1185">Reference proteome</keyword>
<feature type="compositionally biased region" description="Acidic residues" evidence="5">
    <location>
        <begin position="156"/>
        <end position="178"/>
    </location>
</feature>
<dbReference type="Proteomes" id="UP001163105">
    <property type="component" value="Unassembled WGS sequence"/>
</dbReference>
<evidence type="ECO:0000256" key="1">
    <source>
        <dbReference type="ARBA" id="ARBA00003777"/>
    </source>
</evidence>
<proteinExistence type="inferred from homology"/>
<dbReference type="PANTHER" id="PTHR12718:SF2">
    <property type="entry name" value="SPLICEOSOME-ASSOCIATED PROTEIN CWC15 HOMOLOG"/>
    <property type="match status" value="1"/>
</dbReference>
<feature type="compositionally biased region" description="Basic and acidic residues" evidence="5">
    <location>
        <begin position="227"/>
        <end position="240"/>
    </location>
</feature>
<evidence type="ECO:0000256" key="3">
    <source>
        <dbReference type="ARBA" id="ARBA00022664"/>
    </source>
</evidence>
<name>A0AB34G0T2_9HYPO</name>
<feature type="compositionally biased region" description="Basic and acidic residues" evidence="5">
    <location>
        <begin position="688"/>
        <end position="712"/>
    </location>
</feature>
<comment type="caution">
    <text evidence="6">The sequence shown here is derived from an EMBL/GenBank/DDBJ whole genome shotgun (WGS) entry which is preliminary data.</text>
</comment>
<keyword evidence="4" id="KW-0508">mRNA splicing</keyword>
<dbReference type="GO" id="GO:0071013">
    <property type="term" value="C:catalytic step 2 spliceosome"/>
    <property type="evidence" value="ECO:0007669"/>
    <property type="project" value="TreeGrafter"/>
</dbReference>
<keyword evidence="3" id="KW-0507">mRNA processing</keyword>
<feature type="region of interest" description="Disordered" evidence="5">
    <location>
        <begin position="688"/>
        <end position="729"/>
    </location>
</feature>
<evidence type="ECO:0000256" key="5">
    <source>
        <dbReference type="SAM" id="MobiDB-lite"/>
    </source>
</evidence>
<comment type="function">
    <text evidence="1">Involved in pre-mRNA splicing.</text>
</comment>
<dbReference type="EMBL" id="JAQHRD010000002">
    <property type="protein sequence ID" value="KAJ6444739.1"/>
    <property type="molecule type" value="Genomic_DNA"/>
</dbReference>
<feature type="compositionally biased region" description="Basic and acidic residues" evidence="5">
    <location>
        <begin position="605"/>
        <end position="617"/>
    </location>
</feature>
<feature type="region of interest" description="Disordered" evidence="5">
    <location>
        <begin position="589"/>
        <end position="617"/>
    </location>
</feature>
<organism evidence="6 7">
    <name type="scientific">Purpureocillium lavendulum</name>
    <dbReference type="NCBI Taxonomy" id="1247861"/>
    <lineage>
        <taxon>Eukaryota</taxon>
        <taxon>Fungi</taxon>
        <taxon>Dikarya</taxon>
        <taxon>Ascomycota</taxon>
        <taxon>Pezizomycotina</taxon>
        <taxon>Sordariomycetes</taxon>
        <taxon>Hypocreomycetidae</taxon>
        <taxon>Hypocreales</taxon>
        <taxon>Ophiocordycipitaceae</taxon>
        <taxon>Purpureocillium</taxon>
    </lineage>
</organism>
<reference evidence="6" key="1">
    <citation type="submission" date="2023-01" db="EMBL/GenBank/DDBJ databases">
        <title>The growth and conidiation of Purpureocillium lavendulum are regulated by nitrogen source and histone H3K14 acetylation.</title>
        <authorList>
            <person name="Tang P."/>
            <person name="Han J."/>
            <person name="Zhang C."/>
            <person name="Tang P."/>
            <person name="Qi F."/>
            <person name="Zhang K."/>
            <person name="Liang L."/>
        </authorList>
    </citation>
    <scope>NUCLEOTIDE SEQUENCE</scope>
    <source>
        <strain evidence="6">YMF1.00683</strain>
    </source>
</reference>
<dbReference type="GO" id="GO:0003723">
    <property type="term" value="F:RNA binding"/>
    <property type="evidence" value="ECO:0007669"/>
    <property type="project" value="TreeGrafter"/>
</dbReference>
<dbReference type="PANTHER" id="PTHR12718">
    <property type="entry name" value="CELL CYCLE CONTROL PROTEIN CWF15"/>
    <property type="match status" value="1"/>
</dbReference>
<evidence type="ECO:0000313" key="7">
    <source>
        <dbReference type="Proteomes" id="UP001163105"/>
    </source>
</evidence>
<accession>A0AB34G0T2</accession>
<gene>
    <name evidence="6" type="ORF">O9K51_03135</name>
</gene>
<feature type="compositionally biased region" description="Basic and acidic residues" evidence="5">
    <location>
        <begin position="179"/>
        <end position="201"/>
    </location>
</feature>